<dbReference type="Gene3D" id="3.80.10.10">
    <property type="entry name" value="Ribonuclease Inhibitor"/>
    <property type="match status" value="1"/>
</dbReference>
<gene>
    <name evidence="2" type="ORF">CC84DRAFT_1253945</name>
</gene>
<dbReference type="RefSeq" id="XP_018041854.1">
    <property type="nucleotide sequence ID" value="XM_018184421.1"/>
</dbReference>
<dbReference type="Pfam" id="PF00646">
    <property type="entry name" value="F-box"/>
    <property type="match status" value="1"/>
</dbReference>
<dbReference type="InParanoid" id="A0A177CXP6"/>
<accession>A0A177CXP6</accession>
<dbReference type="SUPFAM" id="SSF52047">
    <property type="entry name" value="RNI-like"/>
    <property type="match status" value="1"/>
</dbReference>
<dbReference type="CDD" id="cd09917">
    <property type="entry name" value="F-box_SF"/>
    <property type="match status" value="1"/>
</dbReference>
<evidence type="ECO:0000313" key="3">
    <source>
        <dbReference type="Proteomes" id="UP000077069"/>
    </source>
</evidence>
<dbReference type="AlphaFoldDB" id="A0A177CXP6"/>
<keyword evidence="3" id="KW-1185">Reference proteome</keyword>
<sequence>MPLLSLPLEIIQQIFECVETLHRASLFSFSLTSKACHKASAFLLFRRLAVIVKDRDRLQDDVNTLLSALSRTDSAREVQCLCVKGALQLKPTRRERDSDAVYPHWRRVNWLEQEGLVDILPDEEPNCYHNSYVVYDQGVPGKSSDDEVIAWGPVVTLLRGIPRLQDLIWDCETQFPPCLLETLHERLPHCRLHHKTFRFRTLLWGVPYPYEMQLATSSSLHSLKLTCARRDSDGDDDFNLEAVRELVTLAPNLKDVTVLHIEPYDTKRFDFRRRDAWQGLPGYTPEARGSLTSLSLKGCGRLLDHLGPWARYTDFMCLQHLTLGGSYQYETYAFSGADMEWLVQTHAFPRLSTLCVSLTRDDRFLERPHYSAQAASFFGSFPPLTELSVHGPLDDPIFSAILARHGPTLEKLQLRPLEERGRWHNGRARTDIPMQFSAQHLRDMERRCPRLAHLALPIKRHQSRPEEVALYRCFGDMRALRTLFLTLDCAEWRVTRDASYAPPFTGTDADEEVADVANRRLLRGTVKEMLVNCAVDEALVRSIWGVVAAAKKGAKMELLKLWTRGGGEFGDHNEFSISRVTKVLSRSWVVEKGAGERGEEIVVRDVERYGKKSFLSEKSVVGQVFREMWGGEEREDWENVWRSVPLEV</sequence>
<feature type="domain" description="F-box" evidence="1">
    <location>
        <begin position="3"/>
        <end position="40"/>
    </location>
</feature>
<organism evidence="2 3">
    <name type="scientific">Paraphaeosphaeria sporulosa</name>
    <dbReference type="NCBI Taxonomy" id="1460663"/>
    <lineage>
        <taxon>Eukaryota</taxon>
        <taxon>Fungi</taxon>
        <taxon>Dikarya</taxon>
        <taxon>Ascomycota</taxon>
        <taxon>Pezizomycotina</taxon>
        <taxon>Dothideomycetes</taxon>
        <taxon>Pleosporomycetidae</taxon>
        <taxon>Pleosporales</taxon>
        <taxon>Massarineae</taxon>
        <taxon>Didymosphaeriaceae</taxon>
        <taxon>Paraphaeosphaeria</taxon>
    </lineage>
</organism>
<dbReference type="STRING" id="1460663.A0A177CXP6"/>
<dbReference type="EMBL" id="KV441548">
    <property type="protein sequence ID" value="OAG11489.1"/>
    <property type="molecule type" value="Genomic_DNA"/>
</dbReference>
<proteinExistence type="predicted"/>
<dbReference type="InterPro" id="IPR001810">
    <property type="entry name" value="F-box_dom"/>
</dbReference>
<reference evidence="2 3" key="1">
    <citation type="submission" date="2016-05" db="EMBL/GenBank/DDBJ databases">
        <title>Comparative analysis of secretome profiles of manganese(II)-oxidizing ascomycete fungi.</title>
        <authorList>
            <consortium name="DOE Joint Genome Institute"/>
            <person name="Zeiner C.A."/>
            <person name="Purvine S.O."/>
            <person name="Zink E.M."/>
            <person name="Wu S."/>
            <person name="Pasa-Tolic L."/>
            <person name="Chaput D.L."/>
            <person name="Haridas S."/>
            <person name="Grigoriev I.V."/>
            <person name="Santelli C.M."/>
            <person name="Hansel C.M."/>
        </authorList>
    </citation>
    <scope>NUCLEOTIDE SEQUENCE [LARGE SCALE GENOMIC DNA]</scope>
    <source>
        <strain evidence="2 3">AP3s5-JAC2a</strain>
    </source>
</reference>
<evidence type="ECO:0000259" key="1">
    <source>
        <dbReference type="Pfam" id="PF00646"/>
    </source>
</evidence>
<dbReference type="Proteomes" id="UP000077069">
    <property type="component" value="Unassembled WGS sequence"/>
</dbReference>
<dbReference type="InterPro" id="IPR032675">
    <property type="entry name" value="LRR_dom_sf"/>
</dbReference>
<protein>
    <recommendedName>
        <fullName evidence="1">F-box domain-containing protein</fullName>
    </recommendedName>
</protein>
<evidence type="ECO:0000313" key="2">
    <source>
        <dbReference type="EMBL" id="OAG11489.1"/>
    </source>
</evidence>
<dbReference type="GeneID" id="28767907"/>
<dbReference type="OrthoDB" id="3945550at2759"/>
<name>A0A177CXP6_9PLEO</name>